<protein>
    <submittedName>
        <fullName evidence="1">Uncharacterized protein</fullName>
    </submittedName>
</protein>
<dbReference type="InterPro" id="IPR013783">
    <property type="entry name" value="Ig-like_fold"/>
</dbReference>
<dbReference type="Proteomes" id="UP001528411">
    <property type="component" value="Unassembled WGS sequence"/>
</dbReference>
<accession>A0ABT5FIW7</accession>
<dbReference type="Gene3D" id="2.60.40.10">
    <property type="entry name" value="Immunoglobulins"/>
    <property type="match status" value="1"/>
</dbReference>
<organism evidence="1 2">
    <name type="scientific">Psychrosphaera algicola</name>
    <dbReference type="NCBI Taxonomy" id="3023714"/>
    <lineage>
        <taxon>Bacteria</taxon>
        <taxon>Pseudomonadati</taxon>
        <taxon>Pseudomonadota</taxon>
        <taxon>Gammaproteobacteria</taxon>
        <taxon>Alteromonadales</taxon>
        <taxon>Pseudoalteromonadaceae</taxon>
        <taxon>Psychrosphaera</taxon>
    </lineage>
</organism>
<reference evidence="1 2" key="1">
    <citation type="submission" date="2023-01" db="EMBL/GenBank/DDBJ databases">
        <title>Psychrosphaera sp. nov., isolated from marine algae.</title>
        <authorList>
            <person name="Bayburt H."/>
            <person name="Choi B.J."/>
            <person name="Kim J.M."/>
            <person name="Choi D.G."/>
            <person name="Jeon C.O."/>
        </authorList>
    </citation>
    <scope>NUCLEOTIDE SEQUENCE [LARGE SCALE GENOMIC DNA]</scope>
    <source>
        <strain evidence="1 2">G1-22</strain>
    </source>
</reference>
<keyword evidence="2" id="KW-1185">Reference proteome</keyword>
<gene>
    <name evidence="1" type="ORF">PN838_23380</name>
</gene>
<proteinExistence type="predicted"/>
<comment type="caution">
    <text evidence="1">The sequence shown here is derived from an EMBL/GenBank/DDBJ whole genome shotgun (WGS) entry which is preliminary data.</text>
</comment>
<dbReference type="EMBL" id="JAQOMS010000002">
    <property type="protein sequence ID" value="MDC2891148.1"/>
    <property type="molecule type" value="Genomic_DNA"/>
</dbReference>
<evidence type="ECO:0000313" key="2">
    <source>
        <dbReference type="Proteomes" id="UP001528411"/>
    </source>
</evidence>
<evidence type="ECO:0000313" key="1">
    <source>
        <dbReference type="EMBL" id="MDC2891148.1"/>
    </source>
</evidence>
<dbReference type="RefSeq" id="WP_272182184.1">
    <property type="nucleotide sequence ID" value="NZ_JAQOMS010000002.1"/>
</dbReference>
<sequence length="170" mass="19006">MLGVFVNSASAGPNIHFTDYRVLLTEKQSTKNYQIFNQGDTDAYCYTNLVDHNVSPEGQLTVATKDNLPATSAQSLLRISPKRVLIPAKSNQKVRVLARRLVQQKSGEWVSYLNLRCREQTDNATAGIKIQPNFVFNIPVVVRKGSLKSKQPFNKPISATLTSVILPRQY</sequence>
<dbReference type="SUPFAM" id="SSF49354">
    <property type="entry name" value="PapD-like"/>
    <property type="match status" value="1"/>
</dbReference>
<dbReference type="InterPro" id="IPR008962">
    <property type="entry name" value="PapD-like_sf"/>
</dbReference>
<name>A0ABT5FIW7_9GAMM</name>